<feature type="domain" description="Zeta toxin" evidence="3">
    <location>
        <begin position="2"/>
        <end position="172"/>
    </location>
</feature>
<dbReference type="InterPro" id="IPR010488">
    <property type="entry name" value="Zeta_toxin_domain"/>
</dbReference>
<accession>A0ABQ2WD88</accession>
<evidence type="ECO:0000256" key="2">
    <source>
        <dbReference type="ARBA" id="ARBA00022840"/>
    </source>
</evidence>
<dbReference type="PANTHER" id="PTHR39206">
    <property type="entry name" value="SLL8004 PROTEIN"/>
    <property type="match status" value="1"/>
</dbReference>
<keyword evidence="5" id="KW-1185">Reference proteome</keyword>
<dbReference type="InterPro" id="IPR027417">
    <property type="entry name" value="P-loop_NTPase"/>
</dbReference>
<dbReference type="Proteomes" id="UP000647585">
    <property type="component" value="Unassembled WGS sequence"/>
</dbReference>
<keyword evidence="1" id="KW-0547">Nucleotide-binding</keyword>
<dbReference type="SUPFAM" id="SSF52540">
    <property type="entry name" value="P-loop containing nucleoside triphosphate hydrolases"/>
    <property type="match status" value="1"/>
</dbReference>
<keyword evidence="2" id="KW-0067">ATP-binding</keyword>
<evidence type="ECO:0000259" key="3">
    <source>
        <dbReference type="Pfam" id="PF06414"/>
    </source>
</evidence>
<sequence>MPRLRLVAGPNGSGKTTLTQFLLSKKIPLGQYLNPDDIAKHIELNDVIEKTSTAMSEGKASVKSFAKEFETYFAAISAQAIATGLREDWLESGLSLTYESVMSHSSHIRFVEKALDFGFEPYLYYICTSSPEINQARVAQRVSSGGHDVPAEKIISRYQASLSLLHEMVVKCRRAYFFDNSSEMHLHFAEATPDGYLDIYESEFNKIDSLWFVDSVLKKWDRSKVRSARPS</sequence>
<evidence type="ECO:0000313" key="5">
    <source>
        <dbReference type="Proteomes" id="UP000647585"/>
    </source>
</evidence>
<evidence type="ECO:0000313" key="4">
    <source>
        <dbReference type="EMBL" id="GGW50365.1"/>
    </source>
</evidence>
<gene>
    <name evidence="4" type="ORF">GCM10007158_09130</name>
</gene>
<reference evidence="5" key="1">
    <citation type="journal article" date="2019" name="Int. J. Syst. Evol. Microbiol.">
        <title>The Global Catalogue of Microorganisms (GCM) 10K type strain sequencing project: providing services to taxonomists for standard genome sequencing and annotation.</title>
        <authorList>
            <consortium name="The Broad Institute Genomics Platform"/>
            <consortium name="The Broad Institute Genome Sequencing Center for Infectious Disease"/>
            <person name="Wu L."/>
            <person name="Ma J."/>
        </authorList>
    </citation>
    <scope>NUCLEOTIDE SEQUENCE [LARGE SCALE GENOMIC DNA]</scope>
    <source>
        <strain evidence="5">KCTC 22157</strain>
    </source>
</reference>
<dbReference type="Gene3D" id="3.40.50.300">
    <property type="entry name" value="P-loop containing nucleotide triphosphate hydrolases"/>
    <property type="match status" value="1"/>
</dbReference>
<name>A0ABQ2WD88_9GAMM</name>
<evidence type="ECO:0000256" key="1">
    <source>
        <dbReference type="ARBA" id="ARBA00022741"/>
    </source>
</evidence>
<comment type="caution">
    <text evidence="4">The sequence shown here is derived from an EMBL/GenBank/DDBJ whole genome shotgun (WGS) entry which is preliminary data.</text>
</comment>
<dbReference type="RefSeq" id="WP_193461099.1">
    <property type="nucleotide sequence ID" value="NZ_BMXO01000003.1"/>
</dbReference>
<dbReference type="PANTHER" id="PTHR39206:SF1">
    <property type="entry name" value="SLL8004 PROTEIN"/>
    <property type="match status" value="1"/>
</dbReference>
<dbReference type="Pfam" id="PF06414">
    <property type="entry name" value="Zeta_toxin"/>
    <property type="match status" value="1"/>
</dbReference>
<proteinExistence type="predicted"/>
<organism evidence="4 5">
    <name type="scientific">Halomonas johnsoniae</name>
    <dbReference type="NCBI Taxonomy" id="502832"/>
    <lineage>
        <taxon>Bacteria</taxon>
        <taxon>Pseudomonadati</taxon>
        <taxon>Pseudomonadota</taxon>
        <taxon>Gammaproteobacteria</taxon>
        <taxon>Oceanospirillales</taxon>
        <taxon>Halomonadaceae</taxon>
        <taxon>Halomonas</taxon>
    </lineage>
</organism>
<dbReference type="EMBL" id="BMXO01000003">
    <property type="protein sequence ID" value="GGW50365.1"/>
    <property type="molecule type" value="Genomic_DNA"/>
</dbReference>
<protein>
    <recommendedName>
        <fullName evidence="3">Zeta toxin domain-containing protein</fullName>
    </recommendedName>
</protein>